<dbReference type="Proteomes" id="UP001642484">
    <property type="component" value="Unassembled WGS sequence"/>
</dbReference>
<comment type="caution">
    <text evidence="1">The sequence shown here is derived from an EMBL/GenBank/DDBJ whole genome shotgun (WGS) entry which is preliminary data.</text>
</comment>
<accession>A0ABP0PP61</accession>
<protein>
    <submittedName>
        <fullName evidence="1">Uncharacterized protein</fullName>
    </submittedName>
</protein>
<reference evidence="1 2" key="1">
    <citation type="submission" date="2024-02" db="EMBL/GenBank/DDBJ databases">
        <authorList>
            <person name="Chen Y."/>
            <person name="Shah S."/>
            <person name="Dougan E. K."/>
            <person name="Thang M."/>
            <person name="Chan C."/>
        </authorList>
    </citation>
    <scope>NUCLEOTIDE SEQUENCE [LARGE SCALE GENOMIC DNA]</scope>
</reference>
<dbReference type="EMBL" id="CAXAMN010023469">
    <property type="protein sequence ID" value="CAK9077817.1"/>
    <property type="molecule type" value="Genomic_DNA"/>
</dbReference>
<name>A0ABP0PP61_9DINO</name>
<evidence type="ECO:0000313" key="1">
    <source>
        <dbReference type="EMBL" id="CAK9077817.1"/>
    </source>
</evidence>
<gene>
    <name evidence="1" type="ORF">CCMP2556_LOCUS38341</name>
</gene>
<sequence>MAKASVFLAGELDELKSPSDLVASEGVSFPAFLPHGIQSAFFGNQVQCSKVINDAYFCAKPSGSSKPRVELPQEYAKSFAGQVAVLGELSKQSTVLLGQASRLIGQTKHHLEQVGHELEARLTMSANQMRMFFSTNSVFLQTLPGVSVRQKSVCASVCHMARYLLAHVPTDVHQACLPHEM</sequence>
<proteinExistence type="predicted"/>
<evidence type="ECO:0000313" key="2">
    <source>
        <dbReference type="Proteomes" id="UP001642484"/>
    </source>
</evidence>
<organism evidence="1 2">
    <name type="scientific">Durusdinium trenchii</name>
    <dbReference type="NCBI Taxonomy" id="1381693"/>
    <lineage>
        <taxon>Eukaryota</taxon>
        <taxon>Sar</taxon>
        <taxon>Alveolata</taxon>
        <taxon>Dinophyceae</taxon>
        <taxon>Suessiales</taxon>
        <taxon>Symbiodiniaceae</taxon>
        <taxon>Durusdinium</taxon>
    </lineage>
</organism>
<keyword evidence="2" id="KW-1185">Reference proteome</keyword>